<dbReference type="InterPro" id="IPR018170">
    <property type="entry name" value="Aldo/ket_reductase_CS"/>
</dbReference>
<dbReference type="PROSITE" id="PS00062">
    <property type="entry name" value="ALDOKETO_REDUCTASE_2"/>
    <property type="match status" value="1"/>
</dbReference>
<dbReference type="SUPFAM" id="SSF51430">
    <property type="entry name" value="NAD(P)-linked oxidoreductase"/>
    <property type="match status" value="1"/>
</dbReference>
<comment type="similarity">
    <text evidence="1">Belongs to the aldo/keto reductase family.</text>
</comment>
<feature type="site" description="Lowers pKa of active site Tyr" evidence="6">
    <location>
        <position position="77"/>
    </location>
</feature>
<name>A0A1H7AK76_9BACT</name>
<proteinExistence type="inferred from homology"/>
<keyword evidence="9" id="KW-1185">Reference proteome</keyword>
<feature type="active site" description="Proton donor" evidence="4">
    <location>
        <position position="48"/>
    </location>
</feature>
<evidence type="ECO:0000313" key="9">
    <source>
        <dbReference type="Proteomes" id="UP000199403"/>
    </source>
</evidence>
<sequence length="318" mass="36099">MKKLVFANGDAMPALGLGTWRSKPNEVFEAVLQALKVGYRHIDCASIYKNEKEIGDALATAFDEGWVRREEVWVTSKLWNDRHLKADVLPSIEQTLVDLQLDYLDLYLLHWPVAVRKGVDFPSKKEDFLSYEEAPLTETWEGLEEVLEKGLTRHIGVSNFNTQKLREIRESANKQPELNQVELHPYLPQNKLKAYCDEHSMLLTGYGPLGAAYRVAAKEVDFPILLEDNTLKEIASKHQATVAQVALAWALERNTSVVPKSVNPARIAENFEATKLQLDEADIARINQLEGPYRYTPGPAWVSNGSPFTYADLWEEYL</sequence>
<dbReference type="InterPro" id="IPR036812">
    <property type="entry name" value="NAD(P)_OxRdtase_dom_sf"/>
</dbReference>
<dbReference type="STRING" id="1416801.SAMN05192553_106150"/>
<protein>
    <submittedName>
        <fullName evidence="8">Alcohol dehydrogenase (NADP+)</fullName>
    </submittedName>
</protein>
<dbReference type="Pfam" id="PF00248">
    <property type="entry name" value="Aldo_ket_red"/>
    <property type="match status" value="1"/>
</dbReference>
<keyword evidence="3" id="KW-0560">Oxidoreductase</keyword>
<evidence type="ECO:0000259" key="7">
    <source>
        <dbReference type="Pfam" id="PF00248"/>
    </source>
</evidence>
<reference evidence="9" key="1">
    <citation type="submission" date="2016-10" db="EMBL/GenBank/DDBJ databases">
        <authorList>
            <person name="Varghese N."/>
            <person name="Submissions S."/>
        </authorList>
    </citation>
    <scope>NUCLEOTIDE SEQUENCE [LARGE SCALE GENOMIC DNA]</scope>
    <source>
        <strain evidence="9">IBRC-M 10761</strain>
    </source>
</reference>
<dbReference type="PRINTS" id="PR00069">
    <property type="entry name" value="ALDKETRDTASE"/>
</dbReference>
<evidence type="ECO:0000313" key="8">
    <source>
        <dbReference type="EMBL" id="SEJ62492.1"/>
    </source>
</evidence>
<dbReference type="PANTHER" id="PTHR11732">
    <property type="entry name" value="ALDO/KETO REDUCTASE"/>
    <property type="match status" value="1"/>
</dbReference>
<evidence type="ECO:0000256" key="4">
    <source>
        <dbReference type="PIRSR" id="PIRSR000097-1"/>
    </source>
</evidence>
<evidence type="ECO:0000256" key="1">
    <source>
        <dbReference type="ARBA" id="ARBA00007905"/>
    </source>
</evidence>
<gene>
    <name evidence="8" type="ORF">SAMN05192553_106150</name>
</gene>
<dbReference type="PROSITE" id="PS00798">
    <property type="entry name" value="ALDOKETO_REDUCTASE_1"/>
    <property type="match status" value="1"/>
</dbReference>
<dbReference type="OrthoDB" id="9804790at2"/>
<dbReference type="InterPro" id="IPR023210">
    <property type="entry name" value="NADP_OxRdtase_dom"/>
</dbReference>
<feature type="domain" description="NADP-dependent oxidoreductase" evidence="7">
    <location>
        <begin position="15"/>
        <end position="289"/>
    </location>
</feature>
<dbReference type="PIRSF" id="PIRSF000097">
    <property type="entry name" value="AKR"/>
    <property type="match status" value="1"/>
</dbReference>
<dbReference type="RefSeq" id="WP_092177352.1">
    <property type="nucleotide sequence ID" value="NZ_FNZH01000006.1"/>
</dbReference>
<keyword evidence="2" id="KW-0521">NADP</keyword>
<dbReference type="Gene3D" id="3.20.20.100">
    <property type="entry name" value="NADP-dependent oxidoreductase domain"/>
    <property type="match status" value="1"/>
</dbReference>
<evidence type="ECO:0000256" key="6">
    <source>
        <dbReference type="PIRSR" id="PIRSR000097-3"/>
    </source>
</evidence>
<dbReference type="Proteomes" id="UP000199403">
    <property type="component" value="Unassembled WGS sequence"/>
</dbReference>
<feature type="binding site" evidence="5">
    <location>
        <position position="110"/>
    </location>
    <ligand>
        <name>substrate</name>
    </ligand>
</feature>
<dbReference type="FunFam" id="3.20.20.100:FF:000006">
    <property type="entry name" value="Aldo-keto reductase family 1 member A1"/>
    <property type="match status" value="1"/>
</dbReference>
<accession>A0A1H7AK76</accession>
<dbReference type="PROSITE" id="PS00063">
    <property type="entry name" value="ALDOKETO_REDUCTASE_3"/>
    <property type="match status" value="1"/>
</dbReference>
<dbReference type="GO" id="GO:0016491">
    <property type="term" value="F:oxidoreductase activity"/>
    <property type="evidence" value="ECO:0007669"/>
    <property type="project" value="UniProtKB-KW"/>
</dbReference>
<evidence type="ECO:0000256" key="2">
    <source>
        <dbReference type="ARBA" id="ARBA00022857"/>
    </source>
</evidence>
<dbReference type="InterPro" id="IPR020471">
    <property type="entry name" value="AKR"/>
</dbReference>
<dbReference type="EMBL" id="FNZH01000006">
    <property type="protein sequence ID" value="SEJ62492.1"/>
    <property type="molecule type" value="Genomic_DNA"/>
</dbReference>
<organism evidence="8 9">
    <name type="scientific">Cyclobacterium xiamenense</name>
    <dbReference type="NCBI Taxonomy" id="1297121"/>
    <lineage>
        <taxon>Bacteria</taxon>
        <taxon>Pseudomonadati</taxon>
        <taxon>Bacteroidota</taxon>
        <taxon>Cytophagia</taxon>
        <taxon>Cytophagales</taxon>
        <taxon>Cyclobacteriaceae</taxon>
        <taxon>Cyclobacterium</taxon>
    </lineage>
</organism>
<dbReference type="AlphaFoldDB" id="A0A1H7AK76"/>
<evidence type="ECO:0000256" key="3">
    <source>
        <dbReference type="ARBA" id="ARBA00023002"/>
    </source>
</evidence>
<evidence type="ECO:0000256" key="5">
    <source>
        <dbReference type="PIRSR" id="PIRSR000097-2"/>
    </source>
</evidence>